<dbReference type="STRING" id="1267768.BV394_07595"/>
<protein>
    <submittedName>
        <fullName evidence="1">Uncharacterized protein</fullName>
    </submittedName>
</protein>
<reference evidence="1 2" key="1">
    <citation type="submission" date="2017-01" db="EMBL/GenBank/DDBJ databases">
        <title>Genomic analysis of Xuhuaishuia manganoxidans DY6-4.</title>
        <authorList>
            <person name="Wang X."/>
        </authorList>
    </citation>
    <scope>NUCLEOTIDE SEQUENCE [LARGE SCALE GENOMIC DNA]</scope>
    <source>
        <strain evidence="1 2">DY6-4</strain>
    </source>
</reference>
<dbReference type="RefSeq" id="WP_076979617.1">
    <property type="nucleotide sequence ID" value="NZ_CP019124.1"/>
</dbReference>
<name>A0A1U7DHX0_9RHOB</name>
<accession>A0A2M9DDD2</accession>
<evidence type="ECO:0000313" key="1">
    <source>
        <dbReference type="EMBL" id="APX89594.1"/>
    </source>
</evidence>
<dbReference type="InterPro" id="IPR014729">
    <property type="entry name" value="Rossmann-like_a/b/a_fold"/>
</dbReference>
<dbReference type="Proteomes" id="UP000187266">
    <property type="component" value="Chromosome"/>
</dbReference>
<dbReference type="OrthoDB" id="8335492at2"/>
<evidence type="ECO:0000313" key="2">
    <source>
        <dbReference type="Proteomes" id="UP000187266"/>
    </source>
</evidence>
<sequence length="503" mass="56922">MQAAVNLCDEAGRDFGTVFRRQFALTRTQRGPQDGQGGWSRRSLGGWHLHHCPELRVCDVLDVAGQVAGFFIGIGVTGEGRAITDALRLAATMGEAGFADSAEAQIARIAGRYCVVMLAPGCRRVYFDPVLDLSVVCNRDDRMIASSLLLALDRPLRENNRFNHRMVLHRTHRYGLGHTRDVGVRRMIPNHYLDLDSFALHRHWPKGDENLDATSEEAGDGIDEIVARLGQVFGALVRTHDCAVPVSGGNDSRNLIACGKDHLGHVRAFYSHRINKMSGFDCMVARMLMKKLRQPHQTIDVRAPEHEDRFEPARQRAARWDFAFRTGYQALGSDHPVLVAADLAPRAEVVLRGNVMDILRANQYNSDNLEAPFDLRYGLSRLRMTPDTDAVQLAVWGPEYQNWADTLPENARGRIYDFAFCEQLLPNTMGGTLYGFAQSFYMNPFADRRMLELALRIAPAKRYRGWVNREIVKRASSDLNIFPRTNELRRRSEMHEAVDRRFF</sequence>
<organism evidence="1 2">
    <name type="scientific">Brevirhabdus pacifica</name>
    <dbReference type="NCBI Taxonomy" id="1267768"/>
    <lineage>
        <taxon>Bacteria</taxon>
        <taxon>Pseudomonadati</taxon>
        <taxon>Pseudomonadota</taxon>
        <taxon>Alphaproteobacteria</taxon>
        <taxon>Rhodobacterales</taxon>
        <taxon>Paracoccaceae</taxon>
        <taxon>Brevirhabdus</taxon>
    </lineage>
</organism>
<keyword evidence="2" id="KW-1185">Reference proteome</keyword>
<dbReference type="EMBL" id="CP019124">
    <property type="protein sequence ID" value="APX89594.1"/>
    <property type="molecule type" value="Genomic_DNA"/>
</dbReference>
<proteinExistence type="predicted"/>
<dbReference type="AlphaFoldDB" id="A0A1U7DHX0"/>
<accession>A0A1U7DHX0</accession>
<dbReference type="Gene3D" id="3.40.50.620">
    <property type="entry name" value="HUPs"/>
    <property type="match status" value="1"/>
</dbReference>
<dbReference type="SUPFAM" id="SSF52402">
    <property type="entry name" value="Adenine nucleotide alpha hydrolases-like"/>
    <property type="match status" value="1"/>
</dbReference>
<gene>
    <name evidence="1" type="ORF">BV394_07595</name>
</gene>